<name>A0A9N8HBJ6_9STRA</name>
<accession>A0A9N8HBJ6</accession>
<reference evidence="2" key="1">
    <citation type="submission" date="2020-06" db="EMBL/GenBank/DDBJ databases">
        <authorList>
            <consortium name="Plant Systems Biology data submission"/>
        </authorList>
    </citation>
    <scope>NUCLEOTIDE SEQUENCE</scope>
    <source>
        <strain evidence="2">D6</strain>
    </source>
</reference>
<comment type="caution">
    <text evidence="2">The sequence shown here is derived from an EMBL/GenBank/DDBJ whole genome shotgun (WGS) entry which is preliminary data.</text>
</comment>
<evidence type="ECO:0000313" key="3">
    <source>
        <dbReference type="Proteomes" id="UP001153069"/>
    </source>
</evidence>
<evidence type="ECO:0000256" key="1">
    <source>
        <dbReference type="SAM" id="Phobius"/>
    </source>
</evidence>
<evidence type="ECO:0000313" key="2">
    <source>
        <dbReference type="EMBL" id="CAB9506802.1"/>
    </source>
</evidence>
<keyword evidence="1" id="KW-0472">Membrane</keyword>
<protein>
    <submittedName>
        <fullName evidence="2">Uncharacterized protein</fullName>
    </submittedName>
</protein>
<sequence>MAATNTFAPSWSSFHPDECPAFRPCYHPEDCWDAHATDTSPENGGACTSCCWRLMWTMLTAGVILIAYGDISISRTSVGTMVARYLQKVKEYRRNTQDRKKDIFTTTNTRNKVRLFSNFSKDLCNPTVQLPEAPQGREYTPKKYGIGSYSFSAWGMISNLGHILSTQYIYAIVWSSLGWGLFASGISTYVWLQHSHGEFCVEQGYYESDTMTERSQRFTEIYTRIRFDYLYLTLFVLTGYVAFVAARWRGWLQNCHDIQHGLHSVAMLCGGAIKNPAHHPTLLSQAEIDMMRFKLHKIYRYLNCIHAMTYLTTSQKLQNLSVKETLHDQLGLLTQEELDDVGPNIQHDLPMAVVLSWLSNAVMDLLYSTTNAKGNSSEPFSLAYTYTPAYSQLAPLQKACENHENCYVLNQPNFYRDVVLVWP</sequence>
<keyword evidence="1" id="KW-0812">Transmembrane</keyword>
<gene>
    <name evidence="2" type="ORF">SEMRO_279_G106860.2</name>
</gene>
<organism evidence="2 3">
    <name type="scientific">Seminavis robusta</name>
    <dbReference type="NCBI Taxonomy" id="568900"/>
    <lineage>
        <taxon>Eukaryota</taxon>
        <taxon>Sar</taxon>
        <taxon>Stramenopiles</taxon>
        <taxon>Ochrophyta</taxon>
        <taxon>Bacillariophyta</taxon>
        <taxon>Bacillariophyceae</taxon>
        <taxon>Bacillariophycidae</taxon>
        <taxon>Naviculales</taxon>
        <taxon>Naviculaceae</taxon>
        <taxon>Seminavis</taxon>
    </lineage>
</organism>
<dbReference type="Proteomes" id="UP001153069">
    <property type="component" value="Unassembled WGS sequence"/>
</dbReference>
<proteinExistence type="predicted"/>
<dbReference type="AlphaFoldDB" id="A0A9N8HBJ6"/>
<keyword evidence="3" id="KW-1185">Reference proteome</keyword>
<feature type="transmembrane region" description="Helical" evidence="1">
    <location>
        <begin position="168"/>
        <end position="192"/>
    </location>
</feature>
<feature type="transmembrane region" description="Helical" evidence="1">
    <location>
        <begin position="229"/>
        <end position="248"/>
    </location>
</feature>
<dbReference type="EMBL" id="CAICTM010000278">
    <property type="protein sequence ID" value="CAB9506802.1"/>
    <property type="molecule type" value="Genomic_DNA"/>
</dbReference>
<keyword evidence="1" id="KW-1133">Transmembrane helix</keyword>